<dbReference type="InterPro" id="IPR013103">
    <property type="entry name" value="RVT_2"/>
</dbReference>
<reference evidence="2" key="2">
    <citation type="journal article" date="2024" name="Plant">
        <title>Genomic evolution and insights into agronomic trait innovations of Sesamum species.</title>
        <authorList>
            <person name="Miao H."/>
            <person name="Wang L."/>
            <person name="Qu L."/>
            <person name="Liu H."/>
            <person name="Sun Y."/>
            <person name="Le M."/>
            <person name="Wang Q."/>
            <person name="Wei S."/>
            <person name="Zheng Y."/>
            <person name="Lin W."/>
            <person name="Duan Y."/>
            <person name="Cao H."/>
            <person name="Xiong S."/>
            <person name="Wang X."/>
            <person name="Wei L."/>
            <person name="Li C."/>
            <person name="Ma Q."/>
            <person name="Ju M."/>
            <person name="Zhao R."/>
            <person name="Li G."/>
            <person name="Mu C."/>
            <person name="Tian Q."/>
            <person name="Mei H."/>
            <person name="Zhang T."/>
            <person name="Gao T."/>
            <person name="Zhang H."/>
        </authorList>
    </citation>
    <scope>NUCLEOTIDE SEQUENCE</scope>
    <source>
        <strain evidence="2">KEN1</strain>
    </source>
</reference>
<dbReference type="EMBL" id="JACGWN010000006">
    <property type="protein sequence ID" value="KAL0446194.1"/>
    <property type="molecule type" value="Genomic_DNA"/>
</dbReference>
<dbReference type="AlphaFoldDB" id="A0AAW2WVX7"/>
<organism evidence="2">
    <name type="scientific">Sesamum latifolium</name>
    <dbReference type="NCBI Taxonomy" id="2727402"/>
    <lineage>
        <taxon>Eukaryota</taxon>
        <taxon>Viridiplantae</taxon>
        <taxon>Streptophyta</taxon>
        <taxon>Embryophyta</taxon>
        <taxon>Tracheophyta</taxon>
        <taxon>Spermatophyta</taxon>
        <taxon>Magnoliopsida</taxon>
        <taxon>eudicotyledons</taxon>
        <taxon>Gunneridae</taxon>
        <taxon>Pentapetalae</taxon>
        <taxon>asterids</taxon>
        <taxon>lamiids</taxon>
        <taxon>Lamiales</taxon>
        <taxon>Pedaliaceae</taxon>
        <taxon>Sesamum</taxon>
    </lineage>
</organism>
<proteinExistence type="predicted"/>
<evidence type="ECO:0000313" key="2">
    <source>
        <dbReference type="EMBL" id="KAL0446194.1"/>
    </source>
</evidence>
<sequence length="239" mass="27435">MSNVYNRKNLNPDPKKSSLWVIPRKSKAITSTTKARIKYFVARDGVFLESQLLSKKPSGRNIHLKEVQDDQPQITSLVGAQDVVSTSVEHTTNVVEPIRRTSRKFNPPKMKPLEGYLVNVGCDVFLLDMDEPATYKATMMSADSKKWFIAIKSEMVSMYDNQVWNLVDLPKGTRPIECKWIYKIKTNMDGKIVVYKARLVAKGFKQIHGIDYDETFSLVAMLKFIRIILEIASYFNYEI</sequence>
<name>A0AAW2WVX7_9LAMI</name>
<feature type="domain" description="Reverse transcriptase Ty1/copia-type" evidence="1">
    <location>
        <begin position="161"/>
        <end position="236"/>
    </location>
</feature>
<gene>
    <name evidence="2" type="ORF">Slati_1747300</name>
</gene>
<comment type="caution">
    <text evidence="2">The sequence shown here is derived from an EMBL/GenBank/DDBJ whole genome shotgun (WGS) entry which is preliminary data.</text>
</comment>
<evidence type="ECO:0000259" key="1">
    <source>
        <dbReference type="Pfam" id="PF07727"/>
    </source>
</evidence>
<reference evidence="2" key="1">
    <citation type="submission" date="2020-06" db="EMBL/GenBank/DDBJ databases">
        <authorList>
            <person name="Li T."/>
            <person name="Hu X."/>
            <person name="Zhang T."/>
            <person name="Song X."/>
            <person name="Zhang H."/>
            <person name="Dai N."/>
            <person name="Sheng W."/>
            <person name="Hou X."/>
            <person name="Wei L."/>
        </authorList>
    </citation>
    <scope>NUCLEOTIDE SEQUENCE</scope>
    <source>
        <strain evidence="2">KEN1</strain>
        <tissue evidence="2">Leaf</tissue>
    </source>
</reference>
<accession>A0AAW2WVX7</accession>
<protein>
    <submittedName>
        <fullName evidence="2">Retrovirus-related Pol polyprotein from transposon TNT 1-94</fullName>
    </submittedName>
</protein>
<dbReference type="Pfam" id="PF07727">
    <property type="entry name" value="RVT_2"/>
    <property type="match status" value="1"/>
</dbReference>